<feature type="transmembrane region" description="Helical" evidence="6">
    <location>
        <begin position="105"/>
        <end position="126"/>
    </location>
</feature>
<name>A0A2V1DWH1_9PLEO</name>
<keyword evidence="2 6" id="KW-0812">Transmembrane</keyword>
<evidence type="ECO:0000256" key="2">
    <source>
        <dbReference type="ARBA" id="ARBA00022692"/>
    </source>
</evidence>
<evidence type="ECO:0000256" key="4">
    <source>
        <dbReference type="ARBA" id="ARBA00023136"/>
    </source>
</evidence>
<dbReference type="Proteomes" id="UP000244855">
    <property type="component" value="Unassembled WGS sequence"/>
</dbReference>
<reference evidence="8 9" key="1">
    <citation type="journal article" date="2018" name="Sci. Rep.">
        <title>Comparative genomics provides insights into the lifestyle and reveals functional heterogeneity of dark septate endophytic fungi.</title>
        <authorList>
            <person name="Knapp D.G."/>
            <person name="Nemeth J.B."/>
            <person name="Barry K."/>
            <person name="Hainaut M."/>
            <person name="Henrissat B."/>
            <person name="Johnson J."/>
            <person name="Kuo A."/>
            <person name="Lim J.H.P."/>
            <person name="Lipzen A."/>
            <person name="Nolan M."/>
            <person name="Ohm R.A."/>
            <person name="Tamas L."/>
            <person name="Grigoriev I.V."/>
            <person name="Spatafora J.W."/>
            <person name="Nagy L.G."/>
            <person name="Kovacs G.M."/>
        </authorList>
    </citation>
    <scope>NUCLEOTIDE SEQUENCE [LARGE SCALE GENOMIC DNA]</scope>
    <source>
        <strain evidence="8 9">DSE2036</strain>
    </source>
</reference>
<dbReference type="InterPro" id="IPR052337">
    <property type="entry name" value="SAT4-like"/>
</dbReference>
<keyword evidence="4 6" id="KW-0472">Membrane</keyword>
<dbReference type="OrthoDB" id="3529975at2759"/>
<dbReference type="AlphaFoldDB" id="A0A2V1DWH1"/>
<keyword evidence="9" id="KW-1185">Reference proteome</keyword>
<evidence type="ECO:0000256" key="3">
    <source>
        <dbReference type="ARBA" id="ARBA00022989"/>
    </source>
</evidence>
<feature type="transmembrane region" description="Helical" evidence="6">
    <location>
        <begin position="53"/>
        <end position="73"/>
    </location>
</feature>
<organism evidence="8 9">
    <name type="scientific">Periconia macrospinosa</name>
    <dbReference type="NCBI Taxonomy" id="97972"/>
    <lineage>
        <taxon>Eukaryota</taxon>
        <taxon>Fungi</taxon>
        <taxon>Dikarya</taxon>
        <taxon>Ascomycota</taxon>
        <taxon>Pezizomycotina</taxon>
        <taxon>Dothideomycetes</taxon>
        <taxon>Pleosporomycetidae</taxon>
        <taxon>Pleosporales</taxon>
        <taxon>Massarineae</taxon>
        <taxon>Periconiaceae</taxon>
        <taxon>Periconia</taxon>
    </lineage>
</organism>
<evidence type="ECO:0000259" key="7">
    <source>
        <dbReference type="Pfam" id="PF20684"/>
    </source>
</evidence>
<feature type="domain" description="Rhodopsin" evidence="7">
    <location>
        <begin position="36"/>
        <end position="276"/>
    </location>
</feature>
<evidence type="ECO:0000313" key="9">
    <source>
        <dbReference type="Proteomes" id="UP000244855"/>
    </source>
</evidence>
<dbReference type="EMBL" id="KZ805354">
    <property type="protein sequence ID" value="PVI01654.1"/>
    <property type="molecule type" value="Genomic_DNA"/>
</dbReference>
<protein>
    <recommendedName>
        <fullName evidence="7">Rhodopsin domain-containing protein</fullName>
    </recommendedName>
</protein>
<dbReference type="PANTHER" id="PTHR33048">
    <property type="entry name" value="PTH11-LIKE INTEGRAL MEMBRANE PROTEIN (AFU_ORTHOLOGUE AFUA_5G11245)"/>
    <property type="match status" value="1"/>
</dbReference>
<sequence length="339" mass="37650">MPPHQLTPEYLAEDDGHTLIAISVLFIVVDTLFVALRFYAVQLKRSPIGLDDFIIPVAWVTHIGLCALGIVMVEKAGVGRHVQYNVRKDPHILVHWAKSLYALEWLYLASAALPKISMCLLYLRIFTSKPAKFATHGVIWIIILNWIAFILATSLQCTPFAYQWNKKIPGGKCVGQQDLYKASSAPNIATDVVIMLLPIKTTWELKISTARKVGVLLVFAAGSVGIVASCVRMAAFFQTDAFEDNTWASVKLVGWSIVEPGMYIAAACSVRMRPLVPLIKRKLHIKDIYTSFSSNKSNGNGSKTENLKLRGLPISRLGFDRIENENNEAESMRGIVHAK</sequence>
<keyword evidence="3 6" id="KW-1133">Transmembrane helix</keyword>
<accession>A0A2V1DWH1</accession>
<feature type="transmembrane region" description="Helical" evidence="6">
    <location>
        <begin position="215"/>
        <end position="237"/>
    </location>
</feature>
<gene>
    <name evidence="8" type="ORF">DM02DRAFT_590762</name>
</gene>
<evidence type="ECO:0000256" key="5">
    <source>
        <dbReference type="ARBA" id="ARBA00038359"/>
    </source>
</evidence>
<feature type="transmembrane region" description="Helical" evidence="6">
    <location>
        <begin position="20"/>
        <end position="41"/>
    </location>
</feature>
<dbReference type="Pfam" id="PF20684">
    <property type="entry name" value="Fung_rhodopsin"/>
    <property type="match status" value="1"/>
</dbReference>
<dbReference type="PANTHER" id="PTHR33048:SF47">
    <property type="entry name" value="INTEGRAL MEMBRANE PROTEIN-RELATED"/>
    <property type="match status" value="1"/>
</dbReference>
<evidence type="ECO:0000256" key="6">
    <source>
        <dbReference type="SAM" id="Phobius"/>
    </source>
</evidence>
<dbReference type="STRING" id="97972.A0A2V1DWH1"/>
<evidence type="ECO:0000256" key="1">
    <source>
        <dbReference type="ARBA" id="ARBA00004141"/>
    </source>
</evidence>
<comment type="subcellular location">
    <subcellularLocation>
        <location evidence="1">Membrane</location>
        <topology evidence="1">Multi-pass membrane protein</topology>
    </subcellularLocation>
</comment>
<proteinExistence type="inferred from homology"/>
<dbReference type="GO" id="GO:0016020">
    <property type="term" value="C:membrane"/>
    <property type="evidence" value="ECO:0007669"/>
    <property type="project" value="UniProtKB-SubCell"/>
</dbReference>
<feature type="transmembrane region" description="Helical" evidence="6">
    <location>
        <begin position="138"/>
        <end position="164"/>
    </location>
</feature>
<dbReference type="InterPro" id="IPR049326">
    <property type="entry name" value="Rhodopsin_dom_fungi"/>
</dbReference>
<comment type="similarity">
    <text evidence="5">Belongs to the SAT4 family.</text>
</comment>
<evidence type="ECO:0000313" key="8">
    <source>
        <dbReference type="EMBL" id="PVI01654.1"/>
    </source>
</evidence>